<feature type="transmembrane region" description="Helical" evidence="1">
    <location>
        <begin position="62"/>
        <end position="84"/>
    </location>
</feature>
<sequence length="134" mass="15592">MILVAGWGFLALLFLWLTRTFLVIPGLGNINLLIFYLYIVILSSIWGSVIKRKIVKRELRRLTDIGVHLVWQFPFILITMFGYFEIAGWDYTMESFSVMAMIVMLIWTVNLGLEYIVENFGRFKAWIQGSDSAE</sequence>
<keyword evidence="3" id="KW-1185">Reference proteome</keyword>
<feature type="transmembrane region" description="Helical" evidence="1">
    <location>
        <begin position="30"/>
        <end position="50"/>
    </location>
</feature>
<evidence type="ECO:0000313" key="3">
    <source>
        <dbReference type="Proteomes" id="UP000030361"/>
    </source>
</evidence>
<gene>
    <name evidence="2" type="ORF">PL11_004360</name>
</gene>
<organism evidence="2 3">
    <name type="scientific">Lentilactobacillus curieae</name>
    <dbReference type="NCBI Taxonomy" id="1138822"/>
    <lineage>
        <taxon>Bacteria</taxon>
        <taxon>Bacillati</taxon>
        <taxon>Bacillota</taxon>
        <taxon>Bacilli</taxon>
        <taxon>Lactobacillales</taxon>
        <taxon>Lactobacillaceae</taxon>
        <taxon>Lentilactobacillus</taxon>
    </lineage>
</organism>
<evidence type="ECO:0000313" key="2">
    <source>
        <dbReference type="EMBL" id="AQW21210.1"/>
    </source>
</evidence>
<evidence type="ECO:0000256" key="1">
    <source>
        <dbReference type="SAM" id="Phobius"/>
    </source>
</evidence>
<proteinExistence type="predicted"/>
<dbReference type="Proteomes" id="UP000030361">
    <property type="component" value="Chromosome"/>
</dbReference>
<protein>
    <submittedName>
        <fullName evidence="2">Uncharacterized protein</fullName>
    </submittedName>
</protein>
<accession>A0A1S6QHX8</accession>
<name>A0A1S6QHX8_9LACO</name>
<dbReference type="AlphaFoldDB" id="A0A1S6QHX8"/>
<keyword evidence="1" id="KW-1133">Transmembrane helix</keyword>
<reference evidence="2 3" key="1">
    <citation type="journal article" date="2015" name="Genome Announc.">
        <title>Genome Sequence of Lactobacillus curieae CCTCC M 2011381T, a Novel Producer of Gamma-aminobutyric Acid.</title>
        <authorList>
            <person name="Wang Y."/>
            <person name="Wang Y."/>
            <person name="Lang C."/>
            <person name="Wei D."/>
            <person name="Xu P."/>
            <person name="Xie J."/>
        </authorList>
    </citation>
    <scope>NUCLEOTIDE SEQUENCE [LARGE SCALE GENOMIC DNA]</scope>
    <source>
        <strain evidence="2 3">CCTCC M 2011381</strain>
    </source>
</reference>
<feature type="transmembrane region" description="Helical" evidence="1">
    <location>
        <begin position="96"/>
        <end position="117"/>
    </location>
</feature>
<dbReference type="KEGG" id="lcu:PL11_004360"/>
<dbReference type="EMBL" id="CP018906">
    <property type="protein sequence ID" value="AQW21210.1"/>
    <property type="molecule type" value="Genomic_DNA"/>
</dbReference>
<keyword evidence="1" id="KW-0812">Transmembrane</keyword>
<keyword evidence="1" id="KW-0472">Membrane</keyword>